<dbReference type="Proteomes" id="UP000657075">
    <property type="component" value="Unassembled WGS sequence"/>
</dbReference>
<reference evidence="8" key="2">
    <citation type="submission" date="2020-09" db="EMBL/GenBank/DDBJ databases">
        <authorList>
            <person name="Sun Q."/>
            <person name="Ohkuma M."/>
        </authorList>
    </citation>
    <scope>NUCLEOTIDE SEQUENCE</scope>
    <source>
        <strain evidence="8">JCM 11219</strain>
    </source>
</reference>
<feature type="transmembrane region" description="Helical" evidence="5">
    <location>
        <begin position="143"/>
        <end position="167"/>
    </location>
</feature>
<evidence type="ECO:0000313" key="10">
    <source>
        <dbReference type="Proteomes" id="UP001060771"/>
    </source>
</evidence>
<dbReference type="InterPro" id="IPR047817">
    <property type="entry name" value="ABC2_TM_bact-type"/>
</dbReference>
<evidence type="ECO:0000313" key="9">
    <source>
        <dbReference type="Proteomes" id="UP000657075"/>
    </source>
</evidence>
<proteinExistence type="predicted"/>
<dbReference type="Proteomes" id="UP001060771">
    <property type="component" value="Chromosome"/>
</dbReference>
<dbReference type="GeneID" id="76206245"/>
<dbReference type="PANTHER" id="PTHR43229:SF6">
    <property type="entry name" value="ABC-TYPE MULTIDRUG TRANSPORT SYSTEM, PERMEASE COMPONENT"/>
    <property type="match status" value="1"/>
</dbReference>
<dbReference type="RefSeq" id="WP_188602592.1">
    <property type="nucleotide sequence ID" value="NZ_AP026830.1"/>
</dbReference>
<reference evidence="7" key="4">
    <citation type="journal article" date="2023" name="Microbiol. Resour. Announc.">
        <title>Complete Genome Sequence of Vulcanisaeta souniana Strain IC-059, a Hyperthermophilic Archaeon Isolated from Hot Spring Water in Japan.</title>
        <authorList>
            <person name="Kato S."/>
            <person name="Itoh T."/>
            <person name="Wu L."/>
            <person name="Ma J."/>
            <person name="Ohkuma M."/>
        </authorList>
    </citation>
    <scope>NUCLEOTIDE SEQUENCE</scope>
    <source>
        <strain evidence="7">JCM 11219</strain>
    </source>
</reference>
<dbReference type="EMBL" id="AP026830">
    <property type="protein sequence ID" value="BDR91598.1"/>
    <property type="molecule type" value="Genomic_DNA"/>
</dbReference>
<evidence type="ECO:0000313" key="8">
    <source>
        <dbReference type="EMBL" id="GGI72008.1"/>
    </source>
</evidence>
<evidence type="ECO:0000256" key="1">
    <source>
        <dbReference type="ARBA" id="ARBA00004141"/>
    </source>
</evidence>
<keyword evidence="4 5" id="KW-0472">Membrane</keyword>
<dbReference type="EMBL" id="BMNM01000001">
    <property type="protein sequence ID" value="GGI72008.1"/>
    <property type="molecule type" value="Genomic_DNA"/>
</dbReference>
<dbReference type="OrthoDB" id="147058at2157"/>
<keyword evidence="3 5" id="KW-1133">Transmembrane helix</keyword>
<reference evidence="8" key="1">
    <citation type="journal article" date="2014" name="Int. J. Syst. Evol. Microbiol.">
        <title>Complete genome sequence of Corynebacterium casei LMG S-19264T (=DSM 44701T), isolated from a smear-ripened cheese.</title>
        <authorList>
            <consortium name="US DOE Joint Genome Institute (JGI-PGF)"/>
            <person name="Walter F."/>
            <person name="Albersmeier A."/>
            <person name="Kalinowski J."/>
            <person name="Ruckert C."/>
        </authorList>
    </citation>
    <scope>NUCLEOTIDE SEQUENCE</scope>
    <source>
        <strain evidence="8">JCM 11219</strain>
    </source>
</reference>
<feature type="domain" description="ABC transmembrane type-2" evidence="6">
    <location>
        <begin position="24"/>
        <end position="252"/>
    </location>
</feature>
<keyword evidence="10" id="KW-1185">Reference proteome</keyword>
<evidence type="ECO:0000256" key="3">
    <source>
        <dbReference type="ARBA" id="ARBA00022989"/>
    </source>
</evidence>
<dbReference type="GO" id="GO:0140359">
    <property type="term" value="F:ABC-type transporter activity"/>
    <property type="evidence" value="ECO:0007669"/>
    <property type="project" value="InterPro"/>
</dbReference>
<accession>A0A830EDF2</accession>
<dbReference type="PROSITE" id="PS51012">
    <property type="entry name" value="ABC_TM2"/>
    <property type="match status" value="1"/>
</dbReference>
<feature type="transmembrane region" description="Helical" evidence="5">
    <location>
        <begin position="173"/>
        <end position="193"/>
    </location>
</feature>
<sequence length="265" mass="29135">MGIVDRLYGFVVIRGWKMWVSYKTQVVLTMINWVIPVFIYFFIGVTLGFGRLSTIRDYTAFMVVGTAFQGYFSASVTTLAGRIRNEELIGTLEYLIAAPLRPMTLMMYSTVWGLVINSISAITVLLIGLGLGVPYKVNALSTAIFLILYLASIIGLNLIAGAVVLIVKQGNPIALFTSVASNLLGGVVFPISVLPTWLRYISYSLSLTWALSGLRGAMLSGYGIQQLLNYLWPLATLAVIYIVIGITLSSYAFTRILREGSVHMY</sequence>
<evidence type="ECO:0000256" key="5">
    <source>
        <dbReference type="SAM" id="Phobius"/>
    </source>
</evidence>
<protein>
    <submittedName>
        <fullName evidence="8">ABC transporter</fullName>
    </submittedName>
</protein>
<dbReference type="GO" id="GO:0016020">
    <property type="term" value="C:membrane"/>
    <property type="evidence" value="ECO:0007669"/>
    <property type="project" value="UniProtKB-SubCell"/>
</dbReference>
<dbReference type="InterPro" id="IPR051784">
    <property type="entry name" value="Nod_factor_ABC_transporter"/>
</dbReference>
<evidence type="ECO:0000259" key="6">
    <source>
        <dbReference type="PROSITE" id="PS51012"/>
    </source>
</evidence>
<dbReference type="AlphaFoldDB" id="A0A830EDF2"/>
<evidence type="ECO:0000256" key="4">
    <source>
        <dbReference type="ARBA" id="ARBA00023136"/>
    </source>
</evidence>
<evidence type="ECO:0000313" key="7">
    <source>
        <dbReference type="EMBL" id="BDR91598.1"/>
    </source>
</evidence>
<dbReference type="InterPro" id="IPR013525">
    <property type="entry name" value="ABC2_TM"/>
</dbReference>
<name>A0A830EDF2_9CREN</name>
<feature type="transmembrane region" description="Helical" evidence="5">
    <location>
        <begin position="26"/>
        <end position="49"/>
    </location>
</feature>
<feature type="transmembrane region" description="Helical" evidence="5">
    <location>
        <begin position="61"/>
        <end position="83"/>
    </location>
</feature>
<feature type="transmembrane region" description="Helical" evidence="5">
    <location>
        <begin position="230"/>
        <end position="254"/>
    </location>
</feature>
<organism evidence="8 9">
    <name type="scientific">Vulcanisaeta souniana JCM 11219</name>
    <dbReference type="NCBI Taxonomy" id="1293586"/>
    <lineage>
        <taxon>Archaea</taxon>
        <taxon>Thermoproteota</taxon>
        <taxon>Thermoprotei</taxon>
        <taxon>Thermoproteales</taxon>
        <taxon>Thermoproteaceae</taxon>
        <taxon>Vulcanisaeta</taxon>
    </lineage>
</organism>
<feature type="transmembrane region" description="Helical" evidence="5">
    <location>
        <begin position="111"/>
        <end position="131"/>
    </location>
</feature>
<dbReference type="Pfam" id="PF01061">
    <property type="entry name" value="ABC2_membrane"/>
    <property type="match status" value="1"/>
</dbReference>
<reference evidence="10" key="3">
    <citation type="submission" date="2022-09" db="EMBL/GenBank/DDBJ databases">
        <title>Complete genome sequence of Vulcanisaeta souniana.</title>
        <authorList>
            <person name="Kato S."/>
            <person name="Itoh T."/>
            <person name="Ohkuma M."/>
        </authorList>
    </citation>
    <scope>NUCLEOTIDE SEQUENCE [LARGE SCALE GENOMIC DNA]</scope>
    <source>
        <strain evidence="10">JCM 11219</strain>
    </source>
</reference>
<keyword evidence="2 5" id="KW-0812">Transmembrane</keyword>
<evidence type="ECO:0000256" key="2">
    <source>
        <dbReference type="ARBA" id="ARBA00022692"/>
    </source>
</evidence>
<dbReference type="PANTHER" id="PTHR43229">
    <property type="entry name" value="NODULATION PROTEIN J"/>
    <property type="match status" value="1"/>
</dbReference>
<comment type="subcellular location">
    <subcellularLocation>
        <location evidence="1">Membrane</location>
        <topology evidence="1">Multi-pass membrane protein</topology>
    </subcellularLocation>
</comment>
<gene>
    <name evidence="8" type="ORF">GCM10007112_06000</name>
    <name evidence="7" type="ORF">Vsou_06910</name>
</gene>